<keyword evidence="3" id="KW-1185">Reference proteome</keyword>
<organism evidence="2 3">
    <name type="scientific">Dactylonectria macrodidyma</name>
    <dbReference type="NCBI Taxonomy" id="307937"/>
    <lineage>
        <taxon>Eukaryota</taxon>
        <taxon>Fungi</taxon>
        <taxon>Dikarya</taxon>
        <taxon>Ascomycota</taxon>
        <taxon>Pezizomycotina</taxon>
        <taxon>Sordariomycetes</taxon>
        <taxon>Hypocreomycetidae</taxon>
        <taxon>Hypocreales</taxon>
        <taxon>Nectriaceae</taxon>
        <taxon>Dactylonectria</taxon>
    </lineage>
</organism>
<sequence length="134" mass="13820">MHFTAIIATVAAALASAATALPTERDANVAVANVIAINKPLDGSHSSTAVKIPFGKLTHFELPITGLKLKGVTVTVPGAVAPDASKVTCQMYKDKYGVQPGSAAFNKAHEALISTNTVQFGWVLCYVNVAPASA</sequence>
<dbReference type="AlphaFoldDB" id="A0A9P9E682"/>
<dbReference type="EMBL" id="JAGMUV010000017">
    <property type="protein sequence ID" value="KAH7131322.1"/>
    <property type="molecule type" value="Genomic_DNA"/>
</dbReference>
<evidence type="ECO:0000313" key="2">
    <source>
        <dbReference type="EMBL" id="KAH7131322.1"/>
    </source>
</evidence>
<dbReference type="OrthoDB" id="5091764at2759"/>
<name>A0A9P9E682_9HYPO</name>
<keyword evidence="1" id="KW-0732">Signal</keyword>
<feature type="chain" id="PRO_5040157579" evidence="1">
    <location>
        <begin position="21"/>
        <end position="134"/>
    </location>
</feature>
<dbReference type="Proteomes" id="UP000738349">
    <property type="component" value="Unassembled WGS sequence"/>
</dbReference>
<feature type="signal peptide" evidence="1">
    <location>
        <begin position="1"/>
        <end position="20"/>
    </location>
</feature>
<evidence type="ECO:0000256" key="1">
    <source>
        <dbReference type="SAM" id="SignalP"/>
    </source>
</evidence>
<evidence type="ECO:0000313" key="3">
    <source>
        <dbReference type="Proteomes" id="UP000738349"/>
    </source>
</evidence>
<proteinExistence type="predicted"/>
<protein>
    <submittedName>
        <fullName evidence="2">Uncharacterized protein</fullName>
    </submittedName>
</protein>
<accession>A0A9P9E682</accession>
<comment type="caution">
    <text evidence="2">The sequence shown here is derived from an EMBL/GenBank/DDBJ whole genome shotgun (WGS) entry which is preliminary data.</text>
</comment>
<gene>
    <name evidence="2" type="ORF">EDB81DRAFT_808364</name>
</gene>
<reference evidence="2" key="1">
    <citation type="journal article" date="2021" name="Nat. Commun.">
        <title>Genetic determinants of endophytism in the Arabidopsis root mycobiome.</title>
        <authorList>
            <person name="Mesny F."/>
            <person name="Miyauchi S."/>
            <person name="Thiergart T."/>
            <person name="Pickel B."/>
            <person name="Atanasova L."/>
            <person name="Karlsson M."/>
            <person name="Huettel B."/>
            <person name="Barry K.W."/>
            <person name="Haridas S."/>
            <person name="Chen C."/>
            <person name="Bauer D."/>
            <person name="Andreopoulos W."/>
            <person name="Pangilinan J."/>
            <person name="LaButti K."/>
            <person name="Riley R."/>
            <person name="Lipzen A."/>
            <person name="Clum A."/>
            <person name="Drula E."/>
            <person name="Henrissat B."/>
            <person name="Kohler A."/>
            <person name="Grigoriev I.V."/>
            <person name="Martin F.M."/>
            <person name="Hacquard S."/>
        </authorList>
    </citation>
    <scope>NUCLEOTIDE SEQUENCE</scope>
    <source>
        <strain evidence="2">MPI-CAGE-AT-0147</strain>
    </source>
</reference>